<evidence type="ECO:0000256" key="8">
    <source>
        <dbReference type="ARBA" id="ARBA00035585"/>
    </source>
</evidence>
<keyword evidence="6 10" id="KW-0407">Ion channel</keyword>
<dbReference type="PANTHER" id="PTHR28259:SF1">
    <property type="entry name" value="FLUORIDE EXPORT PROTEIN 1-RELATED"/>
    <property type="match status" value="1"/>
</dbReference>
<evidence type="ECO:0000256" key="1">
    <source>
        <dbReference type="ARBA" id="ARBA00004651"/>
    </source>
</evidence>
<keyword evidence="10" id="KW-0479">Metal-binding</keyword>
<keyword evidence="10" id="KW-0915">Sodium</keyword>
<dbReference type="RefSeq" id="WP_042404913.1">
    <property type="nucleotide sequence ID" value="NZ_CBYN010000005.1"/>
</dbReference>
<evidence type="ECO:0000256" key="9">
    <source>
        <dbReference type="ARBA" id="ARBA00049940"/>
    </source>
</evidence>
<comment type="activity regulation">
    <text evidence="10">Na(+) is not transported, but it plays an essential structural role and its presence is essential for fluoride channel function.</text>
</comment>
<comment type="function">
    <text evidence="9 10">Fluoride-specific ion channel. Important for reducing fluoride concentration in the cell, thus reducing its toxicity.</text>
</comment>
<dbReference type="HAMAP" id="MF_00454">
    <property type="entry name" value="FluC"/>
    <property type="match status" value="1"/>
</dbReference>
<keyword evidence="10" id="KW-0406">Ion transport</keyword>
<proteinExistence type="inferred from homology"/>
<feature type="transmembrane region" description="Helical" evidence="10">
    <location>
        <begin position="31"/>
        <end position="50"/>
    </location>
</feature>
<evidence type="ECO:0000313" key="11">
    <source>
        <dbReference type="EMBL" id="WCZ39549.1"/>
    </source>
</evidence>
<dbReference type="InterPro" id="IPR003691">
    <property type="entry name" value="FluC"/>
</dbReference>
<keyword evidence="2 10" id="KW-1003">Cell membrane</keyword>
<evidence type="ECO:0000256" key="3">
    <source>
        <dbReference type="ARBA" id="ARBA00022692"/>
    </source>
</evidence>
<evidence type="ECO:0000256" key="7">
    <source>
        <dbReference type="ARBA" id="ARBA00035120"/>
    </source>
</evidence>
<evidence type="ECO:0000256" key="5">
    <source>
        <dbReference type="ARBA" id="ARBA00023136"/>
    </source>
</evidence>
<evidence type="ECO:0000256" key="4">
    <source>
        <dbReference type="ARBA" id="ARBA00022989"/>
    </source>
</evidence>
<feature type="binding site" evidence="10">
    <location>
        <position position="69"/>
    </location>
    <ligand>
        <name>Na(+)</name>
        <dbReference type="ChEBI" id="CHEBI:29101"/>
        <note>structural</note>
    </ligand>
</feature>
<organism evidence="11 12">
    <name type="scientific">Corynebacterium jeddahense</name>
    <dbReference type="NCBI Taxonomy" id="1414719"/>
    <lineage>
        <taxon>Bacteria</taxon>
        <taxon>Bacillati</taxon>
        <taxon>Actinomycetota</taxon>
        <taxon>Actinomycetes</taxon>
        <taxon>Mycobacteriales</taxon>
        <taxon>Corynebacteriaceae</taxon>
        <taxon>Corynebacterium</taxon>
    </lineage>
</organism>
<comment type="subcellular location">
    <subcellularLocation>
        <location evidence="1 10">Cell membrane</location>
        <topology evidence="1 10">Multi-pass membrane protein</topology>
    </subcellularLocation>
</comment>
<feature type="transmembrane region" description="Helical" evidence="10">
    <location>
        <begin position="6"/>
        <end position="24"/>
    </location>
</feature>
<dbReference type="EMBL" id="CP063194">
    <property type="protein sequence ID" value="WCZ39549.1"/>
    <property type="molecule type" value="Genomic_DNA"/>
</dbReference>
<keyword evidence="3 10" id="KW-0812">Transmembrane</keyword>
<evidence type="ECO:0000256" key="10">
    <source>
        <dbReference type="HAMAP-Rule" id="MF_00454"/>
    </source>
</evidence>
<gene>
    <name evidence="10 11" type="primary">crcB</name>
    <name evidence="10" type="synonym">fluC</name>
    <name evidence="11" type="ORF">CJEDD_09850</name>
</gene>
<sequence length="117" mass="12140">MLSLTAVALVFAGGFCGGAARYALTRLIRDARAATFAANIAASMIIGFVAAAPDAWQTGLGVGFAGALSTWSTFARELGELMKARRRGEAARHALYTALLGITGAWFGLAWGVRAFG</sequence>
<feature type="binding site" evidence="10">
    <location>
        <position position="66"/>
    </location>
    <ligand>
        <name>Na(+)</name>
        <dbReference type="ChEBI" id="CHEBI:29101"/>
        <note>structural</note>
    </ligand>
</feature>
<evidence type="ECO:0000256" key="6">
    <source>
        <dbReference type="ARBA" id="ARBA00023303"/>
    </source>
</evidence>
<dbReference type="PANTHER" id="PTHR28259">
    <property type="entry name" value="FLUORIDE EXPORT PROTEIN 1-RELATED"/>
    <property type="match status" value="1"/>
</dbReference>
<evidence type="ECO:0000256" key="2">
    <source>
        <dbReference type="ARBA" id="ARBA00022475"/>
    </source>
</evidence>
<feature type="transmembrane region" description="Helical" evidence="10">
    <location>
        <begin position="56"/>
        <end position="74"/>
    </location>
</feature>
<name>A0ABY7ULG0_9CORY</name>
<comment type="catalytic activity">
    <reaction evidence="8">
        <text>fluoride(in) = fluoride(out)</text>
        <dbReference type="Rhea" id="RHEA:76159"/>
        <dbReference type="ChEBI" id="CHEBI:17051"/>
    </reaction>
    <physiologicalReaction direction="left-to-right" evidence="8">
        <dbReference type="Rhea" id="RHEA:76160"/>
    </physiologicalReaction>
</comment>
<keyword evidence="12" id="KW-1185">Reference proteome</keyword>
<dbReference type="Pfam" id="PF02537">
    <property type="entry name" value="CRCB"/>
    <property type="match status" value="1"/>
</dbReference>
<feature type="transmembrane region" description="Helical" evidence="10">
    <location>
        <begin position="94"/>
        <end position="113"/>
    </location>
</feature>
<protein>
    <recommendedName>
        <fullName evidence="10">Fluoride-specific ion channel FluC</fullName>
    </recommendedName>
</protein>
<keyword evidence="5 10" id="KW-0472">Membrane</keyword>
<dbReference type="Proteomes" id="UP001218071">
    <property type="component" value="Chromosome"/>
</dbReference>
<comment type="similarity">
    <text evidence="7 10">Belongs to the fluoride channel Fluc/FEX (TC 1.A.43) family.</text>
</comment>
<accession>A0ABY7ULG0</accession>
<reference evidence="11 12" key="1">
    <citation type="submission" date="2020-10" db="EMBL/GenBank/DDBJ databases">
        <title>Complete genome sequence of Corynebacterium jeddahense DSM 45997, type strain of Corynebacterium jeddahense.</title>
        <authorList>
            <person name="Busche T."/>
            <person name="Kalinowski J."/>
            <person name="Ruckert C."/>
        </authorList>
    </citation>
    <scope>NUCLEOTIDE SEQUENCE [LARGE SCALE GENOMIC DNA]</scope>
    <source>
        <strain evidence="11 12">DSM 45997</strain>
    </source>
</reference>
<evidence type="ECO:0000313" key="12">
    <source>
        <dbReference type="Proteomes" id="UP001218071"/>
    </source>
</evidence>
<keyword evidence="4 10" id="KW-1133">Transmembrane helix</keyword>
<keyword evidence="10" id="KW-0813">Transport</keyword>